<protein>
    <submittedName>
        <fullName evidence="2">ANTAR domain-containing protein</fullName>
    </submittedName>
</protein>
<accession>A0ABT3CHT8</accession>
<dbReference type="Pfam" id="PF03861">
    <property type="entry name" value="ANTAR"/>
    <property type="match status" value="1"/>
</dbReference>
<dbReference type="RefSeq" id="WP_264070124.1">
    <property type="nucleotide sequence ID" value="NZ_JACKTY010000037.1"/>
</dbReference>
<dbReference type="Gene3D" id="1.10.10.10">
    <property type="entry name" value="Winged helix-like DNA-binding domain superfamily/Winged helix DNA-binding domain"/>
    <property type="match status" value="1"/>
</dbReference>
<organism evidence="2 3">
    <name type="scientific">Mycolicibacterium komossense</name>
    <dbReference type="NCBI Taxonomy" id="1779"/>
    <lineage>
        <taxon>Bacteria</taxon>
        <taxon>Bacillati</taxon>
        <taxon>Actinomycetota</taxon>
        <taxon>Actinomycetes</taxon>
        <taxon>Mycobacteriales</taxon>
        <taxon>Mycobacteriaceae</taxon>
        <taxon>Mycolicibacterium</taxon>
    </lineage>
</organism>
<keyword evidence="3" id="KW-1185">Reference proteome</keyword>
<proteinExistence type="predicted"/>
<dbReference type="Proteomes" id="UP001526201">
    <property type="component" value="Unassembled WGS sequence"/>
</dbReference>
<gene>
    <name evidence="2" type="ORF">H7J73_23260</name>
</gene>
<reference evidence="2 3" key="1">
    <citation type="journal article" date="2022" name="BMC Genomics">
        <title>Comparative genome analysis of mycobacteria focusing on tRNA and non-coding RNA.</title>
        <authorList>
            <person name="Behra P.R.K."/>
            <person name="Pettersson B.M.F."/>
            <person name="Ramesh M."/>
            <person name="Das S."/>
            <person name="Dasgupta S."/>
            <person name="Kirsebom L.A."/>
        </authorList>
    </citation>
    <scope>NUCLEOTIDE SEQUENCE [LARGE SCALE GENOMIC DNA]</scope>
    <source>
        <strain evidence="2 3">DSM 44078</strain>
    </source>
</reference>
<dbReference type="InterPro" id="IPR005561">
    <property type="entry name" value="ANTAR"/>
</dbReference>
<evidence type="ECO:0000313" key="3">
    <source>
        <dbReference type="Proteomes" id="UP001526201"/>
    </source>
</evidence>
<name>A0ABT3CHT8_9MYCO</name>
<dbReference type="InterPro" id="IPR036388">
    <property type="entry name" value="WH-like_DNA-bd_sf"/>
</dbReference>
<sequence length="107" mass="11885">MNEVSVEEAWWLRVRRKSEQRRRDELSSRRVIDMAIGVLMGLRGCSERDAFDDLANAVHETGLGLGALARALVDLVGNAEDAEHHAEAMHMWGYLLIGRLSPANTGS</sequence>
<dbReference type="PROSITE" id="PS50921">
    <property type="entry name" value="ANTAR"/>
    <property type="match status" value="1"/>
</dbReference>
<dbReference type="InterPro" id="IPR011006">
    <property type="entry name" value="CheY-like_superfamily"/>
</dbReference>
<evidence type="ECO:0000259" key="1">
    <source>
        <dbReference type="PROSITE" id="PS50921"/>
    </source>
</evidence>
<feature type="domain" description="ANTAR" evidence="1">
    <location>
        <begin position="12"/>
        <end position="73"/>
    </location>
</feature>
<comment type="caution">
    <text evidence="2">The sequence shown here is derived from an EMBL/GenBank/DDBJ whole genome shotgun (WGS) entry which is preliminary data.</text>
</comment>
<dbReference type="SMART" id="SM01012">
    <property type="entry name" value="ANTAR"/>
    <property type="match status" value="1"/>
</dbReference>
<dbReference type="SUPFAM" id="SSF52172">
    <property type="entry name" value="CheY-like"/>
    <property type="match status" value="1"/>
</dbReference>
<evidence type="ECO:0000313" key="2">
    <source>
        <dbReference type="EMBL" id="MCV7228942.1"/>
    </source>
</evidence>
<dbReference type="EMBL" id="JACKTY010000037">
    <property type="protein sequence ID" value="MCV7228942.1"/>
    <property type="molecule type" value="Genomic_DNA"/>
</dbReference>